<dbReference type="Proteomes" id="UP000271241">
    <property type="component" value="Unassembled WGS sequence"/>
</dbReference>
<dbReference type="EMBL" id="KZ992565">
    <property type="protein sequence ID" value="RKP08841.1"/>
    <property type="molecule type" value="Genomic_DNA"/>
</dbReference>
<proteinExistence type="inferred from homology"/>
<dbReference type="PANTHER" id="PTHR11842:SF10">
    <property type="entry name" value="MITOTIC SPINDLE ASSEMBLY CHECKPOINT PROTEIN MAD2B"/>
    <property type="match status" value="1"/>
</dbReference>
<dbReference type="STRING" id="78915.A0A4P9XTG9"/>
<dbReference type="InterPro" id="IPR003511">
    <property type="entry name" value="HORMA_dom"/>
</dbReference>
<dbReference type="AlphaFoldDB" id="A0A4P9XTG9"/>
<protein>
    <submittedName>
        <fullName evidence="3">DNA-binding protein</fullName>
    </submittedName>
</protein>
<dbReference type="Gene3D" id="3.30.900.10">
    <property type="entry name" value="HORMA domain"/>
    <property type="match status" value="1"/>
</dbReference>
<evidence type="ECO:0000313" key="4">
    <source>
        <dbReference type="Proteomes" id="UP000271241"/>
    </source>
</evidence>
<sequence length="219" mass="24248">MAAPTLTYAETVDVVCDFLETAVHMILYVRELYPAHLFERRKKYNVPVHVARHPELIDYVRDMIRACRPDLERGAVERICLVVVNKEYTPVERFVFEIDALIDPKVSGKHATAEGGLTAVDVEAYLRAFLLKISVCDAVLHPNPPECTFALVLQLKDGTPAAAKSGFPWVPDDQPSDALGSGHSSTLVPMKSMDTGLMKVQFFVEETTLKLKAPVPAKG</sequence>
<organism evidence="3 4">
    <name type="scientific">Thamnocephalis sphaerospora</name>
    <dbReference type="NCBI Taxonomy" id="78915"/>
    <lineage>
        <taxon>Eukaryota</taxon>
        <taxon>Fungi</taxon>
        <taxon>Fungi incertae sedis</taxon>
        <taxon>Zoopagomycota</taxon>
        <taxon>Zoopagomycotina</taxon>
        <taxon>Zoopagomycetes</taxon>
        <taxon>Zoopagales</taxon>
        <taxon>Sigmoideomycetaceae</taxon>
        <taxon>Thamnocephalis</taxon>
    </lineage>
</organism>
<keyword evidence="4" id="KW-1185">Reference proteome</keyword>
<keyword evidence="3" id="KW-0238">DNA-binding</keyword>
<dbReference type="SUPFAM" id="SSF56019">
    <property type="entry name" value="The spindle assembly checkpoint protein mad2"/>
    <property type="match status" value="1"/>
</dbReference>
<comment type="similarity">
    <text evidence="1">Belongs to the MAD2 family.</text>
</comment>
<dbReference type="GO" id="GO:0003677">
    <property type="term" value="F:DNA binding"/>
    <property type="evidence" value="ECO:0007669"/>
    <property type="project" value="UniProtKB-KW"/>
</dbReference>
<dbReference type="Pfam" id="PF02301">
    <property type="entry name" value="HORMA"/>
    <property type="match status" value="1"/>
</dbReference>
<dbReference type="PROSITE" id="PS50815">
    <property type="entry name" value="HORMA"/>
    <property type="match status" value="1"/>
</dbReference>
<dbReference type="PANTHER" id="PTHR11842">
    <property type="entry name" value="MITOTIC SPINDLE ASSEMBLY CHECKPOINT PROTEIN MAD2"/>
    <property type="match status" value="1"/>
</dbReference>
<gene>
    <name evidence="3" type="ORF">THASP1DRAFT_29367</name>
</gene>
<evidence type="ECO:0000256" key="1">
    <source>
        <dbReference type="ARBA" id="ARBA00010348"/>
    </source>
</evidence>
<feature type="domain" description="HORMA" evidence="2">
    <location>
        <begin position="9"/>
        <end position="204"/>
    </location>
</feature>
<evidence type="ECO:0000313" key="3">
    <source>
        <dbReference type="EMBL" id="RKP08841.1"/>
    </source>
</evidence>
<evidence type="ECO:0000259" key="2">
    <source>
        <dbReference type="PROSITE" id="PS50815"/>
    </source>
</evidence>
<name>A0A4P9XTG9_9FUNG</name>
<dbReference type="GO" id="GO:0016035">
    <property type="term" value="C:zeta DNA polymerase complex"/>
    <property type="evidence" value="ECO:0007669"/>
    <property type="project" value="TreeGrafter"/>
</dbReference>
<dbReference type="OrthoDB" id="21254at2759"/>
<dbReference type="InterPro" id="IPR045091">
    <property type="entry name" value="Mad2-like"/>
</dbReference>
<accession>A0A4P9XTG9</accession>
<reference evidence="4" key="1">
    <citation type="journal article" date="2018" name="Nat. Microbiol.">
        <title>Leveraging single-cell genomics to expand the fungal tree of life.</title>
        <authorList>
            <person name="Ahrendt S.R."/>
            <person name="Quandt C.A."/>
            <person name="Ciobanu D."/>
            <person name="Clum A."/>
            <person name="Salamov A."/>
            <person name="Andreopoulos B."/>
            <person name="Cheng J.F."/>
            <person name="Woyke T."/>
            <person name="Pelin A."/>
            <person name="Henrissat B."/>
            <person name="Reynolds N.K."/>
            <person name="Benny G.L."/>
            <person name="Smith M.E."/>
            <person name="James T.Y."/>
            <person name="Grigoriev I.V."/>
        </authorList>
    </citation>
    <scope>NUCLEOTIDE SEQUENCE [LARGE SCALE GENOMIC DNA]</scope>
    <source>
        <strain evidence="4">RSA 1356</strain>
    </source>
</reference>
<dbReference type="InterPro" id="IPR036570">
    <property type="entry name" value="HORMA_dom_sf"/>
</dbReference>